<organism evidence="1 2">
    <name type="scientific">Caenorhabditis nigoni</name>
    <dbReference type="NCBI Taxonomy" id="1611254"/>
    <lineage>
        <taxon>Eukaryota</taxon>
        <taxon>Metazoa</taxon>
        <taxon>Ecdysozoa</taxon>
        <taxon>Nematoda</taxon>
        <taxon>Chromadorea</taxon>
        <taxon>Rhabditida</taxon>
        <taxon>Rhabditina</taxon>
        <taxon>Rhabditomorpha</taxon>
        <taxon>Rhabditoidea</taxon>
        <taxon>Rhabditidae</taxon>
        <taxon>Peloderinae</taxon>
        <taxon>Caenorhabditis</taxon>
    </lineage>
</organism>
<keyword evidence="2" id="KW-1185">Reference proteome</keyword>
<gene>
    <name evidence="1" type="primary">Cnig_chr_III.g9071</name>
    <name evidence="1" type="ORF">B9Z55_009071</name>
</gene>
<comment type="caution">
    <text evidence="1">The sequence shown here is derived from an EMBL/GenBank/DDBJ whole genome shotgun (WGS) entry which is preliminary data.</text>
</comment>
<dbReference type="OrthoDB" id="6359943at2759"/>
<proteinExistence type="predicted"/>
<dbReference type="EMBL" id="PDUG01000003">
    <property type="protein sequence ID" value="PIC41775.1"/>
    <property type="molecule type" value="Genomic_DNA"/>
</dbReference>
<name>A0A2G5UQD7_9PELO</name>
<accession>A0A2G5UQD7</accession>
<protein>
    <submittedName>
        <fullName evidence="1">Uncharacterized protein</fullName>
    </submittedName>
</protein>
<dbReference type="Proteomes" id="UP000230233">
    <property type="component" value="Chromosome III"/>
</dbReference>
<evidence type="ECO:0000313" key="1">
    <source>
        <dbReference type="EMBL" id="PIC41775.1"/>
    </source>
</evidence>
<evidence type="ECO:0000313" key="2">
    <source>
        <dbReference type="Proteomes" id="UP000230233"/>
    </source>
</evidence>
<sequence length="117" mass="13708">MILYLNRVFQSNKPFVKNIYRVYLIDGYIIITEKHHRFPVTKLDVYKTDAESTITKMILGSRADYEIRFSYSLKIHSDTQQIVLFEEMFAPSDMKDAVLVVENFSLDPLRILPSSIL</sequence>
<reference evidence="2" key="1">
    <citation type="submission" date="2017-10" db="EMBL/GenBank/DDBJ databases">
        <title>Rapid genome shrinkage in a self-fertile nematode reveals novel sperm competition proteins.</title>
        <authorList>
            <person name="Yin D."/>
            <person name="Schwarz E.M."/>
            <person name="Thomas C.G."/>
            <person name="Felde R.L."/>
            <person name="Korf I.F."/>
            <person name="Cutter A.D."/>
            <person name="Schartner C.M."/>
            <person name="Ralston E.J."/>
            <person name="Meyer B.J."/>
            <person name="Haag E.S."/>
        </authorList>
    </citation>
    <scope>NUCLEOTIDE SEQUENCE [LARGE SCALE GENOMIC DNA]</scope>
    <source>
        <strain evidence="2">JU1422</strain>
    </source>
</reference>
<dbReference type="AlphaFoldDB" id="A0A2G5UQD7"/>